<dbReference type="GO" id="GO:0016787">
    <property type="term" value="F:hydrolase activity"/>
    <property type="evidence" value="ECO:0007669"/>
    <property type="project" value="UniProtKB-KW"/>
</dbReference>
<evidence type="ECO:0000256" key="1">
    <source>
        <dbReference type="ARBA" id="ARBA00022741"/>
    </source>
</evidence>
<dbReference type="SUPFAM" id="SSF52540">
    <property type="entry name" value="P-loop containing nucleoside triphosphate hydrolases"/>
    <property type="match status" value="1"/>
</dbReference>
<evidence type="ECO:0000313" key="9">
    <source>
        <dbReference type="Proteomes" id="UP000323011"/>
    </source>
</evidence>
<sequence length="444" mass="48232">MAAAAAAAAAAAPAASLPSVSSSVVKGGDKDKRLPVTILTGFLGSGKTTLLNHILTTAHGKKYAVIENEYGSVGIDDALVKQKFDTDEEIFEMNNGCICCTVRGDLIRIMSKILKKAKKLDGIIIETTGLADPAPVAQTFFMDKKLSAAARLDSIVTVVDAKHIEEHLDEEKPGGAINESVEQVGFADRILLNKLDLVPDKADQARIISRIKRINATADVVPCTNCEVDLDAVLNLRAFDLERILTDHPAFLPKEEGAAAKRPRTEEAADAGHSHECTDECDHSHDHDHAHGHGHGHDHECTDECDHDHDHDHDHGHGHKHAHTHDDRVSSIGFRVKGQLHEGRFNEWLGPMLQTHGADIYRMKGVLAFAGAADKFVFQGVHMIFTGDPVAPWGADEERESRLVFIGKELGKLDLETAFHKCLATEEEIAEAEATAATTAEDEE</sequence>
<gene>
    <name evidence="8" type="ORF">FNF29_06523</name>
</gene>
<feature type="region of interest" description="Disordered" evidence="6">
    <location>
        <begin position="255"/>
        <end position="328"/>
    </location>
</feature>
<dbReference type="Pfam" id="PF02492">
    <property type="entry name" value="cobW"/>
    <property type="match status" value="1"/>
</dbReference>
<dbReference type="InterPro" id="IPR036627">
    <property type="entry name" value="CobW-likC_sf"/>
</dbReference>
<dbReference type="PANTHER" id="PTHR13748:SF62">
    <property type="entry name" value="COBW DOMAIN-CONTAINING PROTEIN"/>
    <property type="match status" value="1"/>
</dbReference>
<evidence type="ECO:0000256" key="5">
    <source>
        <dbReference type="ARBA" id="ARBA00049117"/>
    </source>
</evidence>
<evidence type="ECO:0000256" key="3">
    <source>
        <dbReference type="ARBA" id="ARBA00023186"/>
    </source>
</evidence>
<comment type="catalytic activity">
    <reaction evidence="5">
        <text>GTP + H2O = GDP + phosphate + H(+)</text>
        <dbReference type="Rhea" id="RHEA:19669"/>
        <dbReference type="ChEBI" id="CHEBI:15377"/>
        <dbReference type="ChEBI" id="CHEBI:15378"/>
        <dbReference type="ChEBI" id="CHEBI:37565"/>
        <dbReference type="ChEBI" id="CHEBI:43474"/>
        <dbReference type="ChEBI" id="CHEBI:58189"/>
    </reaction>
    <physiologicalReaction direction="left-to-right" evidence="5">
        <dbReference type="Rhea" id="RHEA:19670"/>
    </physiologicalReaction>
</comment>
<dbReference type="AlphaFoldDB" id="A0A5A8CA74"/>
<dbReference type="OMA" id="FWQNEEF"/>
<dbReference type="SUPFAM" id="SSF90002">
    <property type="entry name" value="Hypothetical protein YjiA, C-terminal domain"/>
    <property type="match status" value="1"/>
</dbReference>
<keyword evidence="3" id="KW-0143">Chaperone</keyword>
<evidence type="ECO:0000256" key="2">
    <source>
        <dbReference type="ARBA" id="ARBA00022801"/>
    </source>
</evidence>
<feature type="domain" description="CobW C-terminal" evidence="7">
    <location>
        <begin position="329"/>
        <end position="423"/>
    </location>
</feature>
<dbReference type="GO" id="GO:0005737">
    <property type="term" value="C:cytoplasm"/>
    <property type="evidence" value="ECO:0007669"/>
    <property type="project" value="TreeGrafter"/>
</dbReference>
<organism evidence="8 9">
    <name type="scientific">Cafeteria roenbergensis</name>
    <name type="common">Marine flagellate</name>
    <dbReference type="NCBI Taxonomy" id="33653"/>
    <lineage>
        <taxon>Eukaryota</taxon>
        <taxon>Sar</taxon>
        <taxon>Stramenopiles</taxon>
        <taxon>Bigyra</taxon>
        <taxon>Opalozoa</taxon>
        <taxon>Bicosoecida</taxon>
        <taxon>Cafeteriaceae</taxon>
        <taxon>Cafeteria</taxon>
    </lineage>
</organism>
<evidence type="ECO:0000259" key="7">
    <source>
        <dbReference type="SMART" id="SM00833"/>
    </source>
</evidence>
<dbReference type="GO" id="GO:0000166">
    <property type="term" value="F:nucleotide binding"/>
    <property type="evidence" value="ECO:0007669"/>
    <property type="project" value="UniProtKB-KW"/>
</dbReference>
<accession>A0A5A8CA74</accession>
<dbReference type="Gene3D" id="3.30.1220.10">
    <property type="entry name" value="CobW-like, C-terminal domain"/>
    <property type="match status" value="1"/>
</dbReference>
<dbReference type="SMART" id="SM00833">
    <property type="entry name" value="CobW_C"/>
    <property type="match status" value="1"/>
</dbReference>
<dbReference type="PANTHER" id="PTHR13748">
    <property type="entry name" value="COBW-RELATED"/>
    <property type="match status" value="1"/>
</dbReference>
<dbReference type="Pfam" id="PF07683">
    <property type="entry name" value="CobW_C"/>
    <property type="match status" value="1"/>
</dbReference>
<comment type="similarity">
    <text evidence="4">Belongs to the SIMIBI class G3E GTPase family. ZNG1 subfamily.</text>
</comment>
<keyword evidence="9" id="KW-1185">Reference proteome</keyword>
<dbReference type="CDD" id="cd03112">
    <property type="entry name" value="CobW-like"/>
    <property type="match status" value="1"/>
</dbReference>
<dbReference type="InterPro" id="IPR003495">
    <property type="entry name" value="CobW/HypB/UreG_nucleotide-bd"/>
</dbReference>
<dbReference type="Gene3D" id="3.40.50.300">
    <property type="entry name" value="P-loop containing nucleotide triphosphate hydrolases"/>
    <property type="match status" value="1"/>
</dbReference>
<dbReference type="Proteomes" id="UP000323011">
    <property type="component" value="Unassembled WGS sequence"/>
</dbReference>
<proteinExistence type="inferred from homology"/>
<reference evidence="8 9" key="1">
    <citation type="submission" date="2019-07" db="EMBL/GenBank/DDBJ databases">
        <title>Genomes of Cafeteria roenbergensis.</title>
        <authorList>
            <person name="Fischer M.G."/>
            <person name="Hackl T."/>
            <person name="Roman M."/>
        </authorList>
    </citation>
    <scope>NUCLEOTIDE SEQUENCE [LARGE SCALE GENOMIC DNA]</scope>
    <source>
        <strain evidence="8 9">BVI</strain>
    </source>
</reference>
<comment type="caution">
    <text evidence="8">The sequence shown here is derived from an EMBL/GenBank/DDBJ whole genome shotgun (WGS) entry which is preliminary data.</text>
</comment>
<dbReference type="InterPro" id="IPR027417">
    <property type="entry name" value="P-loop_NTPase"/>
</dbReference>
<feature type="compositionally biased region" description="Basic and acidic residues" evidence="6">
    <location>
        <begin position="255"/>
        <end position="315"/>
    </location>
</feature>
<keyword evidence="1" id="KW-0547">Nucleotide-binding</keyword>
<evidence type="ECO:0000256" key="4">
    <source>
        <dbReference type="ARBA" id="ARBA00034320"/>
    </source>
</evidence>
<keyword evidence="2" id="KW-0378">Hydrolase</keyword>
<name>A0A5A8CA74_CAFRO</name>
<dbReference type="InterPro" id="IPR051316">
    <property type="entry name" value="Zinc-reg_GTPase_activator"/>
</dbReference>
<dbReference type="InterPro" id="IPR011629">
    <property type="entry name" value="CobW-like_C"/>
</dbReference>
<dbReference type="EMBL" id="VLTN01000050">
    <property type="protein sequence ID" value="KAA0148741.1"/>
    <property type="molecule type" value="Genomic_DNA"/>
</dbReference>
<evidence type="ECO:0000313" key="8">
    <source>
        <dbReference type="EMBL" id="KAA0148741.1"/>
    </source>
</evidence>
<protein>
    <recommendedName>
        <fullName evidence="7">CobW C-terminal domain-containing protein</fullName>
    </recommendedName>
</protein>
<evidence type="ECO:0000256" key="6">
    <source>
        <dbReference type="SAM" id="MobiDB-lite"/>
    </source>
</evidence>